<reference evidence="1 2" key="1">
    <citation type="journal article" date="2019" name="Int. J. Syst. Evol. Microbiol.">
        <title>The Global Catalogue of Microorganisms (GCM) 10K type strain sequencing project: providing services to taxonomists for standard genome sequencing and annotation.</title>
        <authorList>
            <consortium name="The Broad Institute Genomics Platform"/>
            <consortium name="The Broad Institute Genome Sequencing Center for Infectious Disease"/>
            <person name="Wu L."/>
            <person name="Ma J."/>
        </authorList>
    </citation>
    <scope>NUCLEOTIDE SEQUENCE [LARGE SCALE GENOMIC DNA]</scope>
    <source>
        <strain evidence="1 2">JCM 15900</strain>
    </source>
</reference>
<evidence type="ECO:0000313" key="1">
    <source>
        <dbReference type="EMBL" id="GAA2102744.1"/>
    </source>
</evidence>
<comment type="caution">
    <text evidence="1">The sequence shown here is derived from an EMBL/GenBank/DDBJ whole genome shotgun (WGS) entry which is preliminary data.</text>
</comment>
<accession>A0ABN2X135</accession>
<dbReference type="Proteomes" id="UP001500984">
    <property type="component" value="Unassembled WGS sequence"/>
</dbReference>
<dbReference type="EMBL" id="BAAAPZ010000015">
    <property type="protein sequence ID" value="GAA2102744.1"/>
    <property type="molecule type" value="Genomic_DNA"/>
</dbReference>
<organism evidence="1 2">
    <name type="scientific">Brevibacterium salitolerans</name>
    <dbReference type="NCBI Taxonomy" id="1403566"/>
    <lineage>
        <taxon>Bacteria</taxon>
        <taxon>Bacillati</taxon>
        <taxon>Actinomycetota</taxon>
        <taxon>Actinomycetes</taxon>
        <taxon>Micrococcales</taxon>
        <taxon>Brevibacteriaceae</taxon>
        <taxon>Brevibacterium</taxon>
    </lineage>
</organism>
<proteinExistence type="predicted"/>
<keyword evidence="2" id="KW-1185">Reference proteome</keyword>
<dbReference type="Gene3D" id="2.40.110.10">
    <property type="entry name" value="Butyryl-CoA Dehydrogenase, subunit A, domain 2"/>
    <property type="match status" value="1"/>
</dbReference>
<evidence type="ECO:0000313" key="2">
    <source>
        <dbReference type="Proteomes" id="UP001500984"/>
    </source>
</evidence>
<gene>
    <name evidence="1" type="ORF">GCM10009823_26310</name>
</gene>
<dbReference type="InterPro" id="IPR009100">
    <property type="entry name" value="AcylCoA_DH/oxidase_NM_dom_sf"/>
</dbReference>
<dbReference type="RefSeq" id="WP_344337724.1">
    <property type="nucleotide sequence ID" value="NZ_BAAAPZ010000015.1"/>
</dbReference>
<dbReference type="InterPro" id="IPR046373">
    <property type="entry name" value="Acyl-CoA_Oxase/DH_mid-dom_sf"/>
</dbReference>
<sequence>MSFAADGFAAPPFEFAEEIRAAAGDPERALRLAPRLARALGVAADASAWGAQGEASPERSKGSTGGGSIRRLWEGLAALGALDLTVARTLEPHLDALTILAQARAAGHDVHVPEDATWGVFAAEGPGTRLSASADADGNWHLDGDKPWCSLADTVSHALITAWTSAHGRRLFVVRLDDPGVTVGAGNWVARGLSAVRTVPLSLRHVPALPVGPEDWYLRRPGFALGGVGVAAVWWGGASALAGTLLRALGEREPDQIALHHLGACDAALHAAGAALAGAAHEADASGDCSWPAALRVRSIVHDACETVLTAVAHTLGPGPLTQDEEHARRVADLQVYLRQHKPERDLAAVGEGLLQGLPAVWSDR</sequence>
<name>A0ABN2X135_9MICO</name>
<protein>
    <submittedName>
        <fullName evidence="1">Acyl-CoA dehydrogenase family protein</fullName>
    </submittedName>
</protein>
<dbReference type="SUPFAM" id="SSF56645">
    <property type="entry name" value="Acyl-CoA dehydrogenase NM domain-like"/>
    <property type="match status" value="1"/>
</dbReference>